<dbReference type="Proteomes" id="UP000729402">
    <property type="component" value="Unassembled WGS sequence"/>
</dbReference>
<gene>
    <name evidence="3" type="ORF">GUJ93_ZPchr0007g5682</name>
</gene>
<sequence length="139" mass="15843">MVYTKAPVFEARFAIVIRLVSSAYLIIATILFVLLDKTSIQPVDRVITYALLLGGLGLDAAAFAMHLTSDRMLVLLDKKRKGDKMKLWLALLDMTARVLRLRALRRPMSRRWSESTSQLNLISYCLDKPKQDLDAPRQH</sequence>
<proteinExistence type="predicted"/>
<organism evidence="3 4">
    <name type="scientific">Zizania palustris</name>
    <name type="common">Northern wild rice</name>
    <dbReference type="NCBI Taxonomy" id="103762"/>
    <lineage>
        <taxon>Eukaryota</taxon>
        <taxon>Viridiplantae</taxon>
        <taxon>Streptophyta</taxon>
        <taxon>Embryophyta</taxon>
        <taxon>Tracheophyta</taxon>
        <taxon>Spermatophyta</taxon>
        <taxon>Magnoliopsida</taxon>
        <taxon>Liliopsida</taxon>
        <taxon>Poales</taxon>
        <taxon>Poaceae</taxon>
        <taxon>BOP clade</taxon>
        <taxon>Oryzoideae</taxon>
        <taxon>Oryzeae</taxon>
        <taxon>Zizaniinae</taxon>
        <taxon>Zizania</taxon>
    </lineage>
</organism>
<feature type="transmembrane region" description="Helical" evidence="1">
    <location>
        <begin position="46"/>
        <end position="67"/>
    </location>
</feature>
<reference evidence="3" key="1">
    <citation type="journal article" date="2021" name="bioRxiv">
        <title>Whole Genome Assembly and Annotation of Northern Wild Rice, Zizania palustris L., Supports a Whole Genome Duplication in the Zizania Genus.</title>
        <authorList>
            <person name="Haas M."/>
            <person name="Kono T."/>
            <person name="Macchietto M."/>
            <person name="Millas R."/>
            <person name="McGilp L."/>
            <person name="Shao M."/>
            <person name="Duquette J."/>
            <person name="Hirsch C.N."/>
            <person name="Kimball J."/>
        </authorList>
    </citation>
    <scope>NUCLEOTIDE SEQUENCE</scope>
    <source>
        <tissue evidence="3">Fresh leaf tissue</tissue>
    </source>
</reference>
<dbReference type="EMBL" id="JAAALK010000282">
    <property type="protein sequence ID" value="KAG8081269.1"/>
    <property type="molecule type" value="Genomic_DNA"/>
</dbReference>
<dbReference type="AlphaFoldDB" id="A0A8J5T6M2"/>
<dbReference type="InterPro" id="IPR025315">
    <property type="entry name" value="DUF4220"/>
</dbReference>
<evidence type="ECO:0000256" key="1">
    <source>
        <dbReference type="SAM" id="Phobius"/>
    </source>
</evidence>
<protein>
    <recommendedName>
        <fullName evidence="2">DUF4220 domain-containing protein</fullName>
    </recommendedName>
</protein>
<comment type="caution">
    <text evidence="3">The sequence shown here is derived from an EMBL/GenBank/DDBJ whole genome shotgun (WGS) entry which is preliminary data.</text>
</comment>
<evidence type="ECO:0000313" key="4">
    <source>
        <dbReference type="Proteomes" id="UP000729402"/>
    </source>
</evidence>
<accession>A0A8J5T6M2</accession>
<dbReference type="Pfam" id="PF13968">
    <property type="entry name" value="DUF4220"/>
    <property type="match status" value="1"/>
</dbReference>
<feature type="domain" description="DUF4220" evidence="2">
    <location>
        <begin position="1"/>
        <end position="124"/>
    </location>
</feature>
<evidence type="ECO:0000259" key="2">
    <source>
        <dbReference type="Pfam" id="PF13968"/>
    </source>
</evidence>
<dbReference type="PANTHER" id="PTHR31325">
    <property type="entry name" value="OS01G0798800 PROTEIN-RELATED"/>
    <property type="match status" value="1"/>
</dbReference>
<reference evidence="3" key="2">
    <citation type="submission" date="2021-02" db="EMBL/GenBank/DDBJ databases">
        <authorList>
            <person name="Kimball J.A."/>
            <person name="Haas M.W."/>
            <person name="Macchietto M."/>
            <person name="Kono T."/>
            <person name="Duquette J."/>
            <person name="Shao M."/>
        </authorList>
    </citation>
    <scope>NUCLEOTIDE SEQUENCE</scope>
    <source>
        <tissue evidence="3">Fresh leaf tissue</tissue>
    </source>
</reference>
<name>A0A8J5T6M2_ZIZPA</name>
<keyword evidence="1" id="KW-1133">Transmembrane helix</keyword>
<keyword evidence="4" id="KW-1185">Reference proteome</keyword>
<evidence type="ECO:0000313" key="3">
    <source>
        <dbReference type="EMBL" id="KAG8081269.1"/>
    </source>
</evidence>
<feature type="transmembrane region" description="Helical" evidence="1">
    <location>
        <begin position="12"/>
        <end position="34"/>
    </location>
</feature>
<keyword evidence="1" id="KW-0472">Membrane</keyword>
<keyword evidence="1" id="KW-0812">Transmembrane</keyword>